<evidence type="ECO:0000313" key="2">
    <source>
        <dbReference type="EMBL" id="MBO1081330.1"/>
    </source>
</evidence>
<dbReference type="Proteomes" id="UP001518989">
    <property type="component" value="Unassembled WGS sequence"/>
</dbReference>
<evidence type="ECO:0008006" key="4">
    <source>
        <dbReference type="Google" id="ProtNLM"/>
    </source>
</evidence>
<feature type="transmembrane region" description="Helical" evidence="1">
    <location>
        <begin position="42"/>
        <end position="60"/>
    </location>
</feature>
<proteinExistence type="predicted"/>
<dbReference type="EMBL" id="JACTNG010000014">
    <property type="protein sequence ID" value="MBO1081330.1"/>
    <property type="molecule type" value="Genomic_DNA"/>
</dbReference>
<keyword evidence="1" id="KW-0472">Membrane</keyword>
<reference evidence="2 3" key="1">
    <citation type="submission" date="2020-09" db="EMBL/GenBank/DDBJ databases">
        <title>Roseomonas.</title>
        <authorList>
            <person name="Zhu W."/>
        </authorList>
    </citation>
    <scope>NUCLEOTIDE SEQUENCE [LARGE SCALE GENOMIC DNA]</scope>
    <source>
        <strain evidence="2 3">573</strain>
    </source>
</reference>
<sequence>MLDLTGAGVMLLVLASGAVLLLALLVKVGAMLWSQPPRHPPLRGVLAALAVNLAALLLLWRDREGGRGLDAILRTLEQDLAATAAAWGLLLAAVWWGFSRPWRRAGR</sequence>
<evidence type="ECO:0000313" key="3">
    <source>
        <dbReference type="Proteomes" id="UP001518989"/>
    </source>
</evidence>
<name>A0ABS3KV25_9PROT</name>
<accession>A0ABS3KV25</accession>
<organism evidence="2 3">
    <name type="scientific">Roseomonas haemaphysalidis</name>
    <dbReference type="NCBI Taxonomy" id="2768162"/>
    <lineage>
        <taxon>Bacteria</taxon>
        <taxon>Pseudomonadati</taxon>
        <taxon>Pseudomonadota</taxon>
        <taxon>Alphaproteobacteria</taxon>
        <taxon>Acetobacterales</taxon>
        <taxon>Roseomonadaceae</taxon>
        <taxon>Roseomonas</taxon>
    </lineage>
</organism>
<gene>
    <name evidence="2" type="ORF">IAI61_20050</name>
</gene>
<keyword evidence="1" id="KW-1133">Transmembrane helix</keyword>
<feature type="transmembrane region" description="Helical" evidence="1">
    <location>
        <begin position="6"/>
        <end position="30"/>
    </location>
</feature>
<feature type="transmembrane region" description="Helical" evidence="1">
    <location>
        <begin position="80"/>
        <end position="98"/>
    </location>
</feature>
<protein>
    <recommendedName>
        <fullName evidence="4">Transmembrane protein</fullName>
    </recommendedName>
</protein>
<evidence type="ECO:0000256" key="1">
    <source>
        <dbReference type="SAM" id="Phobius"/>
    </source>
</evidence>
<comment type="caution">
    <text evidence="2">The sequence shown here is derived from an EMBL/GenBank/DDBJ whole genome shotgun (WGS) entry which is preliminary data.</text>
</comment>
<keyword evidence="1" id="KW-0812">Transmembrane</keyword>
<dbReference type="RefSeq" id="WP_207419508.1">
    <property type="nucleotide sequence ID" value="NZ_CP061177.1"/>
</dbReference>
<keyword evidence="3" id="KW-1185">Reference proteome</keyword>